<keyword evidence="2" id="KW-0238">DNA-binding</keyword>
<comment type="caution">
    <text evidence="2">The sequence shown here is derived from an EMBL/GenBank/DDBJ whole genome shotgun (WGS) entry which is preliminary data.</text>
</comment>
<evidence type="ECO:0000259" key="1">
    <source>
        <dbReference type="PROSITE" id="PS50943"/>
    </source>
</evidence>
<feature type="domain" description="HTH cro/C1-type" evidence="1">
    <location>
        <begin position="18"/>
        <end position="73"/>
    </location>
</feature>
<dbReference type="Pfam" id="PF19054">
    <property type="entry name" value="DUF5753"/>
    <property type="match status" value="1"/>
</dbReference>
<accession>A0A2P8DET0</accession>
<keyword evidence="3" id="KW-1185">Reference proteome</keyword>
<dbReference type="SUPFAM" id="SSF47413">
    <property type="entry name" value="lambda repressor-like DNA-binding domains"/>
    <property type="match status" value="1"/>
</dbReference>
<dbReference type="CDD" id="cd00093">
    <property type="entry name" value="HTH_XRE"/>
    <property type="match status" value="1"/>
</dbReference>
<dbReference type="InterPro" id="IPR001387">
    <property type="entry name" value="Cro/C1-type_HTH"/>
</dbReference>
<name>A0A2P8DET0_9ACTN</name>
<dbReference type="Pfam" id="PF13560">
    <property type="entry name" value="HTH_31"/>
    <property type="match status" value="1"/>
</dbReference>
<dbReference type="InterPro" id="IPR043917">
    <property type="entry name" value="DUF5753"/>
</dbReference>
<evidence type="ECO:0000313" key="3">
    <source>
        <dbReference type="Proteomes" id="UP000240542"/>
    </source>
</evidence>
<proteinExistence type="predicted"/>
<evidence type="ECO:0000313" key="2">
    <source>
        <dbReference type="EMBL" id="PSK95722.1"/>
    </source>
</evidence>
<sequence>MPAPHSPSVRRRRLSSELRRLRGAKALTLVEAAKRVGLGKSNLSKIESAESKTVPAATLDKLLNLYGVTDGDVRESMHELARLAGERGWWAKYSGMLPTNLADFEVEASEFRTFEAQVIPGLLQVADYSEAVINADKTRDAEEIAKRVAARLKRQEILNRVDPPTYSAVLDEAALRRMVGSAHVMRAQLRHLTHMSARHNVHIHVLPFSAGAHQATEGSFVIMDFADPRDSSIAYVETSSSSLYMEEERELEQFNAAFRAVRAVALDEEQSLSSIEDIIKSLEE</sequence>
<dbReference type="AlphaFoldDB" id="A0A2P8DET0"/>
<dbReference type="OrthoDB" id="5177725at2"/>
<dbReference type="Gene3D" id="1.10.260.40">
    <property type="entry name" value="lambda repressor-like DNA-binding domains"/>
    <property type="match status" value="1"/>
</dbReference>
<dbReference type="EMBL" id="PYGA01000014">
    <property type="protein sequence ID" value="PSK95722.1"/>
    <property type="molecule type" value="Genomic_DNA"/>
</dbReference>
<dbReference type="Proteomes" id="UP000240542">
    <property type="component" value="Unassembled WGS sequence"/>
</dbReference>
<reference evidence="2 3" key="1">
    <citation type="submission" date="2018-03" db="EMBL/GenBank/DDBJ databases">
        <title>Genomic Encyclopedia of Archaeal and Bacterial Type Strains, Phase II (KMG-II): from individual species to whole genera.</title>
        <authorList>
            <person name="Goeker M."/>
        </authorList>
    </citation>
    <scope>NUCLEOTIDE SEQUENCE [LARGE SCALE GENOMIC DNA]</scope>
    <source>
        <strain evidence="2 3">DSM 45312</strain>
    </source>
</reference>
<dbReference type="InterPro" id="IPR010982">
    <property type="entry name" value="Lambda_DNA-bd_dom_sf"/>
</dbReference>
<gene>
    <name evidence="2" type="ORF">CLV63_114155</name>
</gene>
<dbReference type="PROSITE" id="PS50943">
    <property type="entry name" value="HTH_CROC1"/>
    <property type="match status" value="1"/>
</dbReference>
<dbReference type="GO" id="GO:0003677">
    <property type="term" value="F:DNA binding"/>
    <property type="evidence" value="ECO:0007669"/>
    <property type="project" value="UniProtKB-KW"/>
</dbReference>
<organism evidence="2 3">
    <name type="scientific">Murinocardiopsis flavida</name>
    <dbReference type="NCBI Taxonomy" id="645275"/>
    <lineage>
        <taxon>Bacteria</taxon>
        <taxon>Bacillati</taxon>
        <taxon>Actinomycetota</taxon>
        <taxon>Actinomycetes</taxon>
        <taxon>Streptosporangiales</taxon>
        <taxon>Nocardiopsidaceae</taxon>
        <taxon>Murinocardiopsis</taxon>
    </lineage>
</organism>
<dbReference type="RefSeq" id="WP_106584646.1">
    <property type="nucleotide sequence ID" value="NZ_PYGA01000014.1"/>
</dbReference>
<dbReference type="SMART" id="SM00530">
    <property type="entry name" value="HTH_XRE"/>
    <property type="match status" value="1"/>
</dbReference>
<protein>
    <submittedName>
        <fullName evidence="2">DNA-binding Xre family transcriptional regulator</fullName>
    </submittedName>
</protein>